<dbReference type="InterPro" id="IPR038694">
    <property type="entry name" value="DUF427_sf"/>
</dbReference>
<dbReference type="InterPro" id="IPR007361">
    <property type="entry name" value="DUF427"/>
</dbReference>
<dbReference type="Pfam" id="PF04248">
    <property type="entry name" value="NTP_transf_9"/>
    <property type="match status" value="1"/>
</dbReference>
<reference evidence="3" key="1">
    <citation type="journal article" date="2017" name="Proc. Natl. Acad. Sci. U.S.A.">
        <title>Simulation of Deepwater Horizon oil plume reveals substrate specialization within a complex community of hydrocarbon-degraders.</title>
        <authorList>
            <person name="Hu P."/>
            <person name="Dubinsky E.A."/>
            <person name="Probst A.J."/>
            <person name="Wang J."/>
            <person name="Sieber C.M.K."/>
            <person name="Tom L.M."/>
            <person name="Gardinali P."/>
            <person name="Banfield J.F."/>
            <person name="Atlas R.M."/>
            <person name="Andersen G.L."/>
        </authorList>
    </citation>
    <scope>NUCLEOTIDE SEQUENCE [LARGE SCALE GENOMIC DNA]</scope>
</reference>
<dbReference type="PANTHER" id="PTHR34310">
    <property type="entry name" value="DUF427 DOMAIN PROTEIN (AFU_ORTHOLOGUE AFUA_3G02220)"/>
    <property type="match status" value="1"/>
</dbReference>
<evidence type="ECO:0000259" key="1">
    <source>
        <dbReference type="Pfam" id="PF04248"/>
    </source>
</evidence>
<accession>A0A1Y5FH42</accession>
<comment type="caution">
    <text evidence="2">The sequence shown here is derived from an EMBL/GenBank/DDBJ whole genome shotgun (WGS) entry which is preliminary data.</text>
</comment>
<dbReference type="Gene3D" id="2.170.150.40">
    <property type="entry name" value="Domain of unknown function (DUF427)"/>
    <property type="match status" value="1"/>
</dbReference>
<dbReference type="Proteomes" id="UP000196531">
    <property type="component" value="Unassembled WGS sequence"/>
</dbReference>
<dbReference type="AlphaFoldDB" id="A0A1Y5FH42"/>
<dbReference type="PANTHER" id="PTHR34310:SF9">
    <property type="entry name" value="BLR5716 PROTEIN"/>
    <property type="match status" value="1"/>
</dbReference>
<evidence type="ECO:0000313" key="2">
    <source>
        <dbReference type="EMBL" id="OUR99515.1"/>
    </source>
</evidence>
<organism evidence="2 3">
    <name type="scientific">Halobacteriovorax marinus</name>
    <dbReference type="NCBI Taxonomy" id="97084"/>
    <lineage>
        <taxon>Bacteria</taxon>
        <taxon>Pseudomonadati</taxon>
        <taxon>Bdellovibrionota</taxon>
        <taxon>Bacteriovoracia</taxon>
        <taxon>Bacteriovoracales</taxon>
        <taxon>Halobacteriovoraceae</taxon>
        <taxon>Halobacteriovorax</taxon>
    </lineage>
</organism>
<protein>
    <recommendedName>
        <fullName evidence="1">DUF427 domain-containing protein</fullName>
    </recommendedName>
</protein>
<gene>
    <name evidence="2" type="ORF">A9Q84_00410</name>
</gene>
<feature type="domain" description="DUF427" evidence="1">
    <location>
        <begin position="15"/>
        <end position="104"/>
    </location>
</feature>
<dbReference type="EMBL" id="MAAO01000002">
    <property type="protein sequence ID" value="OUR99515.1"/>
    <property type="molecule type" value="Genomic_DNA"/>
</dbReference>
<name>A0A1Y5FH42_9BACT</name>
<evidence type="ECO:0000313" key="3">
    <source>
        <dbReference type="Proteomes" id="UP000196531"/>
    </source>
</evidence>
<proteinExistence type="predicted"/>
<sequence>MDHYLIFEHPKEQIEVWLGNTLLAKSSSTLLLKEIGGLGYPPVYYFDPKDVRTAELKQNEKKLFCYLKGESTFWSIDEFDLAIWSYLQTYDEAKPLEGKIAFSPKVFEVVSE</sequence>